<accession>A0A3E2BPP4</accession>
<feature type="domain" description="Peptidase M16 C-terminal" evidence="3">
    <location>
        <begin position="213"/>
        <end position="388"/>
    </location>
</feature>
<protein>
    <submittedName>
        <fullName evidence="4">Zinc protease</fullName>
    </submittedName>
</protein>
<dbReference type="InterPro" id="IPR007863">
    <property type="entry name" value="Peptidase_M16_C"/>
</dbReference>
<dbReference type="InterPro" id="IPR011249">
    <property type="entry name" value="Metalloenz_LuxS/M16"/>
</dbReference>
<evidence type="ECO:0000313" key="4">
    <source>
        <dbReference type="EMBL" id="RFT16699.1"/>
    </source>
</evidence>
<gene>
    <name evidence="4" type="ORF">OP8BY_1312</name>
</gene>
<evidence type="ECO:0000259" key="2">
    <source>
        <dbReference type="Pfam" id="PF00675"/>
    </source>
</evidence>
<dbReference type="AlphaFoldDB" id="A0A3E2BPP4"/>
<feature type="domain" description="Peptidase M16 N-terminal" evidence="2">
    <location>
        <begin position="56"/>
        <end position="192"/>
    </location>
</feature>
<dbReference type="EMBL" id="QUAH01000002">
    <property type="protein sequence ID" value="RFT16699.1"/>
    <property type="molecule type" value="Genomic_DNA"/>
</dbReference>
<sequence length="925" mass="103723">MNIQRNLTIQTTVRALAFFLIAILLAGTWPIAAQAQSSKEIDIPFQKHVLPNGLTVILHEDHKAPIVAFNVWYHVGSKNEKPGKTGFAHLFEHLMFNGSEHYNDDFFKALQKVGTTDINGTTNEDRTNYFETVPAPALDLVLWLESDRMGHLKGAIDQAKLDEQRGVVQNELRQYANEPYSVAEELLAKALFPAGHPYSWTVGGSIEDLDRASLQDVHDWFATYYGPNNAVVVIAGDINPKEVLEKVTRYFGSIPPSPPVARHTAWVAKRTGEQRQKVEDRVSQARLYLAWNIPQWGTAEADYLDLASSILGEGKNSRLYKRLVYDEQIASSVSAFVDLREIAGVFFIMADVKPGVDPARLEQAIKEEVVRFLKDGPEPGELERVKTGYLTNFIRGIERIGGFSGKCDILARSQVFSGRPDYYKENLKHVREATPQVIRETALRWLSDGLYVLEIHPYPQLTASQTDVDRSRMPEPAAAPESRFPEIQKATLSNGLKVILAERHTIPYVRLGLMVDAGYAADQFALPGTAYFAMQMLDEGTARRTSLQVSEELAQLGAELGASSALDFSYVSLGVLKENLDRALDIYADVILNPAFPEDDFQRLKKIQIARIQQEKFAPTTLAIRVLPKLIFGEGHAYSNPLTGSGYEQTVQKITREDLKKFHQTWFKPNHSTLIVTGDITMAEIKPRLEKIFQNWRPGEVPRKNLAAVRPRSKPAVYLIDKPGAPQSMVMAGLPVPSPADPDDLAIDLMNYIFGGDFVSRINMNIRENKHWSYGAFSVILPARAQRPFIAVAPVQLDKTKETIQELTAEMEGMLGKKPVTVEEFRNALSSRINQLPGRWETMAAVENSLVEMANFKLPDDYFQKYAGRIRQLKIEDINRAARKVLQPESLVWVVVGDRSQVEKSLRELGLGEIVYLDGDGNIIK</sequence>
<dbReference type="PANTHER" id="PTHR11851:SF49">
    <property type="entry name" value="MITOCHONDRIAL-PROCESSING PEPTIDASE SUBUNIT ALPHA"/>
    <property type="match status" value="1"/>
</dbReference>
<organism evidence="4 5">
    <name type="scientific">Candidatus Saccharicenans subterraneus</name>
    <dbReference type="NCBI Taxonomy" id="2508984"/>
    <lineage>
        <taxon>Bacteria</taxon>
        <taxon>Candidatus Aminicenantota</taxon>
        <taxon>Candidatus Aminicenantia</taxon>
        <taxon>Candidatus Aminicenantales</taxon>
        <taxon>Candidatus Saccharicenantaceae</taxon>
        <taxon>Candidatus Saccharicenans</taxon>
    </lineage>
</organism>
<evidence type="ECO:0000259" key="3">
    <source>
        <dbReference type="Pfam" id="PF05193"/>
    </source>
</evidence>
<dbReference type="PANTHER" id="PTHR11851">
    <property type="entry name" value="METALLOPROTEASE"/>
    <property type="match status" value="1"/>
</dbReference>
<dbReference type="Proteomes" id="UP000257323">
    <property type="component" value="Unassembled WGS sequence"/>
</dbReference>
<feature type="domain" description="Peptidase M16 C-terminal" evidence="3">
    <location>
        <begin position="653"/>
        <end position="829"/>
    </location>
</feature>
<comment type="caution">
    <text evidence="4">The sequence shown here is derived from an EMBL/GenBank/DDBJ whole genome shotgun (WGS) entry which is preliminary data.</text>
</comment>
<dbReference type="SUPFAM" id="SSF63411">
    <property type="entry name" value="LuxS/MPP-like metallohydrolase"/>
    <property type="match status" value="4"/>
</dbReference>
<feature type="domain" description="Peptidase M16 N-terminal" evidence="2">
    <location>
        <begin position="498"/>
        <end position="614"/>
    </location>
</feature>
<dbReference type="InterPro" id="IPR050361">
    <property type="entry name" value="MPP/UQCRC_Complex"/>
</dbReference>
<evidence type="ECO:0000313" key="5">
    <source>
        <dbReference type="Proteomes" id="UP000257323"/>
    </source>
</evidence>
<name>A0A3E2BPP4_9BACT</name>
<keyword evidence="4" id="KW-0645">Protease</keyword>
<dbReference type="GO" id="GO:0008233">
    <property type="term" value="F:peptidase activity"/>
    <property type="evidence" value="ECO:0007669"/>
    <property type="project" value="UniProtKB-KW"/>
</dbReference>
<dbReference type="GO" id="GO:0006508">
    <property type="term" value="P:proteolysis"/>
    <property type="evidence" value="ECO:0007669"/>
    <property type="project" value="UniProtKB-KW"/>
</dbReference>
<comment type="similarity">
    <text evidence="1">Belongs to the peptidase M16 family.</text>
</comment>
<reference evidence="4 5" key="1">
    <citation type="submission" date="2018-08" db="EMBL/GenBank/DDBJ databases">
        <title>Genome analysis of the thermophilic bacterium of the candidate phylum Aminicenantes from deep subsurface aquifer revealed its physiology and ecological role.</title>
        <authorList>
            <person name="Kadnikov V.V."/>
            <person name="Mardanov A.V."/>
            <person name="Beletsky A.V."/>
            <person name="Karnachuk O.V."/>
            <person name="Ravin N.V."/>
        </authorList>
    </citation>
    <scope>NUCLEOTIDE SEQUENCE [LARGE SCALE GENOMIC DNA]</scope>
    <source>
        <strain evidence="4">BY38</strain>
    </source>
</reference>
<dbReference type="Gene3D" id="3.30.830.10">
    <property type="entry name" value="Metalloenzyme, LuxS/M16 peptidase-like"/>
    <property type="match status" value="4"/>
</dbReference>
<dbReference type="GO" id="GO:0046872">
    <property type="term" value="F:metal ion binding"/>
    <property type="evidence" value="ECO:0007669"/>
    <property type="project" value="InterPro"/>
</dbReference>
<dbReference type="InterPro" id="IPR011765">
    <property type="entry name" value="Pept_M16_N"/>
</dbReference>
<keyword evidence="4" id="KW-0378">Hydrolase</keyword>
<proteinExistence type="inferred from homology"/>
<evidence type="ECO:0000256" key="1">
    <source>
        <dbReference type="ARBA" id="ARBA00007261"/>
    </source>
</evidence>
<dbReference type="Pfam" id="PF05193">
    <property type="entry name" value="Peptidase_M16_C"/>
    <property type="match status" value="2"/>
</dbReference>
<dbReference type="Pfam" id="PF00675">
    <property type="entry name" value="Peptidase_M16"/>
    <property type="match status" value="2"/>
</dbReference>